<dbReference type="PANTHER" id="PTHR43403:SF1">
    <property type="entry name" value="NAD-SPECIFIC GLUTAMATE DEHYDROGENASE"/>
    <property type="match status" value="1"/>
</dbReference>
<reference evidence="2 3" key="1">
    <citation type="submission" date="2015-07" db="EMBL/GenBank/DDBJ databases">
        <authorList>
            <consortium name="Pathogen Informatics"/>
        </authorList>
    </citation>
    <scope>NUCLEOTIDE SEQUENCE [LARGE SCALE GENOMIC DNA]</scope>
    <source>
        <strain evidence="2 3">A325</strain>
    </source>
</reference>
<organism evidence="2 3">
    <name type="scientific">Vibrio cholerae</name>
    <dbReference type="NCBI Taxonomy" id="666"/>
    <lineage>
        <taxon>Bacteria</taxon>
        <taxon>Pseudomonadati</taxon>
        <taxon>Pseudomonadota</taxon>
        <taxon>Gammaproteobacteria</taxon>
        <taxon>Vibrionales</taxon>
        <taxon>Vibrionaceae</taxon>
        <taxon>Vibrio</taxon>
    </lineage>
</organism>
<protein>
    <submittedName>
        <fullName evidence="2">NAD-specific glutamate dehydrogenase</fullName>
        <ecNumber evidence="2">1.4.1.2</ecNumber>
    </submittedName>
</protein>
<dbReference type="GO" id="GO:0004069">
    <property type="term" value="F:L-aspartate:2-oxoglutarate aminotransferase activity"/>
    <property type="evidence" value="ECO:0007669"/>
    <property type="project" value="InterPro"/>
</dbReference>
<keyword evidence="2" id="KW-0560">Oxidoreductase</keyword>
<dbReference type="AlphaFoldDB" id="A0A655WY77"/>
<name>A0A655WY77_VIBCL</name>
<dbReference type="GO" id="GO:0004352">
    <property type="term" value="F:glutamate dehydrogenase (NAD+) activity"/>
    <property type="evidence" value="ECO:0007669"/>
    <property type="project" value="UniProtKB-EC"/>
</dbReference>
<evidence type="ECO:0000259" key="1">
    <source>
        <dbReference type="Pfam" id="PF21074"/>
    </source>
</evidence>
<dbReference type="EMBL" id="CWQJ01000008">
    <property type="protein sequence ID" value="CSC01471.1"/>
    <property type="molecule type" value="Genomic_DNA"/>
</dbReference>
<proteinExistence type="predicted"/>
<feature type="domain" description="NAD-specific glutamate dehydrogenase C-terminal" evidence="1">
    <location>
        <begin position="4"/>
        <end position="162"/>
    </location>
</feature>
<accession>A0A655WY77</accession>
<dbReference type="Proteomes" id="UP000046067">
    <property type="component" value="Unassembled WGS sequence"/>
</dbReference>
<dbReference type="Pfam" id="PF21074">
    <property type="entry name" value="GDH_C"/>
    <property type="match status" value="1"/>
</dbReference>
<evidence type="ECO:0000313" key="3">
    <source>
        <dbReference type="Proteomes" id="UP000046067"/>
    </source>
</evidence>
<dbReference type="PANTHER" id="PTHR43403">
    <property type="entry name" value="NAD-SPECIFIC GLUTAMATE DEHYDROGENASE"/>
    <property type="match status" value="1"/>
</dbReference>
<evidence type="ECO:0000313" key="2">
    <source>
        <dbReference type="EMBL" id="CSC01471.1"/>
    </source>
</evidence>
<dbReference type="InterPro" id="IPR048381">
    <property type="entry name" value="GDH_C"/>
</dbReference>
<dbReference type="GO" id="GO:0006538">
    <property type="term" value="P:L-glutamate catabolic process"/>
    <property type="evidence" value="ECO:0007669"/>
    <property type="project" value="InterPro"/>
</dbReference>
<dbReference type="InterPro" id="IPR007780">
    <property type="entry name" value="NAD_Glu_DH_bac"/>
</dbReference>
<dbReference type="EC" id="1.4.1.2" evidence="2"/>
<gene>
    <name evidence="2" type="primary">gdhB_1</name>
    <name evidence="2" type="ORF">ERS013201_01551</name>
</gene>
<sequence>MKEEIVEHNSMAENWIEKGIEKELAHYVARLSSLYSVLDISAVAKEKGIAVTQTAKLYFHLGDRLSLHWFLKQINHQAVDNHWQALARASFREDLDWQQRQLTAQVLSSNLSDAQQEIELALDKWLERNQVSISRWENILSEFKVGTVHEFAKFSVALRELTLLNLNCLTVE</sequence>